<dbReference type="AlphaFoldDB" id="A0AA97H0A4"/>
<organism evidence="1 2">
    <name type="scientific">Caproicibacterium argilliputei</name>
    <dbReference type="NCBI Taxonomy" id="3030016"/>
    <lineage>
        <taxon>Bacteria</taxon>
        <taxon>Bacillati</taxon>
        <taxon>Bacillota</taxon>
        <taxon>Clostridia</taxon>
        <taxon>Eubacteriales</taxon>
        <taxon>Oscillospiraceae</taxon>
        <taxon>Caproicibacterium</taxon>
    </lineage>
</organism>
<dbReference type="KEGG" id="carl:PXC00_08960"/>
<dbReference type="Proteomes" id="UP001300604">
    <property type="component" value="Chromosome"/>
</dbReference>
<protein>
    <submittedName>
        <fullName evidence="1">Uncharacterized protein</fullName>
    </submittedName>
</protein>
<name>A0AA97H0A4_9FIRM</name>
<gene>
    <name evidence="1" type="ORF">PXC00_08960</name>
</gene>
<accession>A0AA97H0A4</accession>
<reference evidence="1" key="1">
    <citation type="submission" date="2023-09" db="EMBL/GenBank/DDBJ databases">
        <authorList>
            <person name="Zeng C."/>
        </authorList>
    </citation>
    <scope>NUCLEOTIDE SEQUENCE</scope>
    <source>
        <strain evidence="1">ZCY20-5</strain>
    </source>
</reference>
<evidence type="ECO:0000313" key="2">
    <source>
        <dbReference type="Proteomes" id="UP001300604"/>
    </source>
</evidence>
<dbReference type="RefSeq" id="WP_316934922.1">
    <property type="nucleotide sequence ID" value="NZ_CP135996.1"/>
</dbReference>
<evidence type="ECO:0000313" key="1">
    <source>
        <dbReference type="EMBL" id="WOC31351.1"/>
    </source>
</evidence>
<keyword evidence="2" id="KW-1185">Reference proteome</keyword>
<sequence>MGYLLILSMKKAAKWLPASDFMRKNTARLLPGGLVPHHCTFLFLTVRFCKFNKFGSGMTRIGHSVSLNFFTAQYFLGGKVYNNVSVLITVFRQKVRFCCAVIYCYVF</sequence>
<proteinExistence type="predicted"/>
<reference evidence="1" key="2">
    <citation type="submission" date="2024-06" db="EMBL/GenBank/DDBJ databases">
        <title>Caproicibacterium argilliputei sp. nov, a novel caproic acid producing anaerobic bacterium isolated from pit mud.</title>
        <authorList>
            <person name="Xia S."/>
        </authorList>
    </citation>
    <scope>NUCLEOTIDE SEQUENCE</scope>
    <source>
        <strain evidence="1">ZCY20-5</strain>
    </source>
</reference>
<dbReference type="EMBL" id="CP135996">
    <property type="protein sequence ID" value="WOC31351.1"/>
    <property type="molecule type" value="Genomic_DNA"/>
</dbReference>